<comment type="caution">
    <text evidence="1">The sequence shown here is derived from an EMBL/GenBank/DDBJ whole genome shotgun (WGS) entry which is preliminary data.</text>
</comment>
<dbReference type="Proteomes" id="UP000023566">
    <property type="component" value="Chromosome"/>
</dbReference>
<dbReference type="AlphaFoldDB" id="A0ABC9VGM0"/>
<organism evidence="1 2">
    <name type="scientific">Parageobacillus genomosp. 1</name>
    <dbReference type="NCBI Taxonomy" id="1295642"/>
    <lineage>
        <taxon>Bacteria</taxon>
        <taxon>Bacillati</taxon>
        <taxon>Bacillota</taxon>
        <taxon>Bacilli</taxon>
        <taxon>Bacillales</taxon>
        <taxon>Anoxybacillaceae</taxon>
        <taxon>Parageobacillus</taxon>
    </lineage>
</organism>
<reference evidence="1 2" key="1">
    <citation type="journal article" date="2014" name="Appl. Microbiol. Biotechnol.">
        <title>Transformable facultative thermophile Geobacillus stearothermophilus NUB3621 as a host strain for metabolic engineering.</title>
        <authorList>
            <person name="Blanchard K."/>
            <person name="Robic S."/>
            <person name="Matsumura I."/>
        </authorList>
    </citation>
    <scope>NUCLEOTIDE SEQUENCE [LARGE SCALE GENOMIC DNA]</scope>
    <source>
        <strain evidence="1 2">NUB3621</strain>
    </source>
</reference>
<evidence type="ECO:0000313" key="1">
    <source>
        <dbReference type="EMBL" id="EZP77674.1"/>
    </source>
</evidence>
<dbReference type="RefSeq" id="WP_043904752.1">
    <property type="nucleotide sequence ID" value="NZ_CM002692.1"/>
</dbReference>
<proteinExistence type="predicted"/>
<protein>
    <submittedName>
        <fullName evidence="1">Uncharacterized protein</fullName>
    </submittedName>
</protein>
<dbReference type="EMBL" id="AOTZ01000004">
    <property type="protein sequence ID" value="EZP77674.1"/>
    <property type="molecule type" value="Genomic_DNA"/>
</dbReference>
<sequence length="135" mass="15583">MKARLVDGMFGIKLVWPGWFEDPLAEVRVGFPAKYDQKFDIPIGSKMFIYITEYQRIMAINKVTGTWEEGKLRFSPTGRFPLCLPVETIFKADYGLGIREIRSIVPTFRPHEGLSYFPITEGEYLELEKLLMLNG</sequence>
<keyword evidence="2" id="KW-1185">Reference proteome</keyword>
<gene>
    <name evidence="1" type="ORF">H839_08574</name>
</gene>
<evidence type="ECO:0000313" key="2">
    <source>
        <dbReference type="Proteomes" id="UP000023566"/>
    </source>
</evidence>
<name>A0ABC9VGM0_9BACL</name>
<accession>A0ABC9VGM0</accession>